<accession>A0A4S3J4A7</accession>
<name>A0A4S3J4A7_9EURO</name>
<comment type="caution">
    <text evidence="1">The sequence shown here is derived from an EMBL/GenBank/DDBJ whole genome shotgun (WGS) entry which is preliminary data.</text>
</comment>
<protein>
    <submittedName>
        <fullName evidence="1">Uncharacterized protein</fullName>
    </submittedName>
</protein>
<dbReference type="Proteomes" id="UP000308092">
    <property type="component" value="Unassembled WGS sequence"/>
</dbReference>
<sequence length="54" mass="6049">MVLQVSSLPKARNGFNPGPSVRDWVRTIGAWGQNNAVEVNPNQNLAARHLRHHH</sequence>
<gene>
    <name evidence="1" type="ORF">EYZ11_012954</name>
</gene>
<dbReference type="VEuPathDB" id="FungiDB:EYZ11_012954"/>
<proteinExistence type="predicted"/>
<dbReference type="AlphaFoldDB" id="A0A4S3J4A7"/>
<evidence type="ECO:0000313" key="2">
    <source>
        <dbReference type="Proteomes" id="UP000308092"/>
    </source>
</evidence>
<evidence type="ECO:0000313" key="1">
    <source>
        <dbReference type="EMBL" id="THC87601.1"/>
    </source>
</evidence>
<dbReference type="EMBL" id="SOSA01001119">
    <property type="protein sequence ID" value="THC87601.1"/>
    <property type="molecule type" value="Genomic_DNA"/>
</dbReference>
<reference evidence="1 2" key="1">
    <citation type="submission" date="2019-03" db="EMBL/GenBank/DDBJ databases">
        <title>The genome sequence of a newly discovered highly antifungal drug resistant Aspergillus species, Aspergillus tanneri NIH 1004.</title>
        <authorList>
            <person name="Mounaud S."/>
            <person name="Singh I."/>
            <person name="Joardar V."/>
            <person name="Pakala S."/>
            <person name="Pakala S."/>
            <person name="Venepally P."/>
            <person name="Hoover J."/>
            <person name="Nierman W."/>
            <person name="Chung J."/>
            <person name="Losada L."/>
        </authorList>
    </citation>
    <scope>NUCLEOTIDE SEQUENCE [LARGE SCALE GENOMIC DNA]</scope>
    <source>
        <strain evidence="1 2">NIH1004</strain>
    </source>
</reference>
<organism evidence="1 2">
    <name type="scientific">Aspergillus tanneri</name>
    <dbReference type="NCBI Taxonomy" id="1220188"/>
    <lineage>
        <taxon>Eukaryota</taxon>
        <taxon>Fungi</taxon>
        <taxon>Dikarya</taxon>
        <taxon>Ascomycota</taxon>
        <taxon>Pezizomycotina</taxon>
        <taxon>Eurotiomycetes</taxon>
        <taxon>Eurotiomycetidae</taxon>
        <taxon>Eurotiales</taxon>
        <taxon>Aspergillaceae</taxon>
        <taxon>Aspergillus</taxon>
        <taxon>Aspergillus subgen. Circumdati</taxon>
    </lineage>
</organism>
<keyword evidence="2" id="KW-1185">Reference proteome</keyword>